<dbReference type="InterPro" id="IPR003591">
    <property type="entry name" value="Leu-rich_rpt_typical-subtyp"/>
</dbReference>
<dbReference type="GO" id="GO:0061630">
    <property type="term" value="F:ubiquitin protein ligase activity"/>
    <property type="evidence" value="ECO:0007669"/>
    <property type="project" value="UniProtKB-EC"/>
</dbReference>
<dbReference type="InterPro" id="IPR032675">
    <property type="entry name" value="LRR_dom_sf"/>
</dbReference>
<keyword evidence="6" id="KW-0964">Secreted</keyword>
<dbReference type="InterPro" id="IPR029487">
    <property type="entry name" value="NEL_dom"/>
</dbReference>
<sequence length="2454" mass="271929">MIAISLKPVSTQPASTDQPADSSQSVKLVATQSLHGEFLEASIPQWLTDASPQRREAFKAVATALPAWYQDATPAQRKIVDDTFKASVIAQNSLDKRMAKLQDVETFARPLVIKALKDKHSLDIDVDKTLLCLRRPVEMGIQQIELASFEVLKLTLLEAALHNFEAGECEGTYHSSSGFVVAGSTAQTFDHVSIGISVSQFLHLCRDLDVGQQYQTYLQGFFHPEETVAEAVLAERFIAAQKATLRAAAEQALLQKDIEAADHAMIVSVIDGEMHPWMGKKQVWFKDLGLMKKRLTGCVAFVICEKYRYTDELILYIPHDPEHPLKRYTFQQMRDELKRLLTARDALQQTGAEPTAYQRFLSQFLPYDQRPEYFSQFRQKAADSPGDGWDLLRSPWLSVLQGFTAGSAFTRIQQVPPERQVKWEPVADPYIAPSTLGRKGQGLWAPNEDLWQYLYSQNRTKLIDDARSHAVPTAEVDARARDAKLAHLMQLGMLGLNMVSMFVPVLGEVMMVVMAGQLLYETLEGAIEWAEGDRRAAKDHLIDVAENLAQIALMAGVGAAVSKISSAKAVPVIESLHPVKLPNGETRLWKPDLSAYESAVALPVSPGPNSAGQHVLEGKTYIRQSGKVYEQFFDESIGKWRISHPTDINAWQPVLHSNGSGAWRHTLERPQDWDRLTLLRRIGHATEAFSDAQLIKAADISGVSEAALRKMHIDSSLPPPELTQAMRMMQADGNAALVVEQLRGTKPIDELYLYALPLITEMPRWPENRVLEVFDGEQLSGKFVRYGSARRFRDVDVKPPIQISRADIFSGELPARILAGLDESEITRLLGEQGARVRDGRPAEFGKQIADYANTRQPAIYDSVHSGTEPVDPQVARLQKACPGLSEPAAQTVLAHGRPDDLQRLGSGQRVPLRLLEEARWYARQSRQVAAYAGLRSENVASADSRRLALHTLEQLAGWPDSLRIEVREGHDAGMLLDSIGSETAGEKKYLIKTGVQFQAYNERGEALNSLPRNGDNFYSSIMHALPDDARRSLGVPEVGQSAELQAKIIDHADQHQADAPALLAPQVKWIKPPVRVNATLIGYPASGRGAGLAPNLLAHVQDIYPQLSDEQARGFLLDQYRTGKNDRAIFELLQSRRREWEQLNATLDEWAGTATAAPWERSGTNYKFRTAQALKTCWRNALSTGVAGADQLSILTYDPLPEMTVDFAHVRELSIGGGGLTDANADAFLTRFANIEKLSLGERGSLFGTYMEHEQSLTTLPLSVTRMSALKKLKFRTPARVMAADLSTRLRSLTAVEELHLDFPGGAGSPPELDLAPLERLKKLKIEAPGLTQWPAYVEQLPELERLDLTQTAIASLPQTLYVGHERLWAGLSLDWSRFSHGAFKPAYDYVKNYMGEWGHLVDLDLMVRRYCAGELQFLTGEAGRLNPLPQRIMSLWNTPETRLGAVEILRVEHSAIFRQFYEASASAELRTATPAARWQAPPNARVVRALEKNWRAAIRRRYRLNDDVRPFNAEDWISASDLDDASMFELVDTAWALGAESVSELPQLPAGTFAHVQRVRLDRLTVPVEQIRGFLQAFSGATSLEVTACGLTEVPVRPADLPRLTQLDLSFNRIAVTPEVQDQFDALSNLEHLNARLNRLDTLDVSRLTGLRTLNLSSNGLNVWPKGAENLAHLQAMDLRHNTIGSLPDHVLADNAVLLKTRLLNNRFSVSGEASLKAAQRRIEMTLGLPEGALQRFESQAPSIPAGSSGATPDTALNRAAHLLPLPSVSVIQQGTEMHRAVLEIFPSLSLEKAQASVERLRTEGLSPEQMVGRLNQWRASNEALTRELNGWIFNPAQGAGEGASSTRFFDASRIRACWRDGLTGHTESAGRTLSLSAGGLGDLPALSNVFSHVRTLDLTGAKFSVESFNLFCPAFPELTTLMLNGTGLARLPEAVGSLSRLERLELSGNRLAVAQSVYQHASGARLRWLDLSHNQLEEFNAATFSSLQTLNLGQNGLDFWPEGVLELAHLQRLDLSGNNIMIFPDRLLGGNHEALVAGTDLSENSLSLNALEQIRDYSVAHGGSDVLGYTPESLQRLIAERMSDSESDSGSESDSDRGSDPDSDSDDGDDPRGGGGGGGGSSSRPVDMHAGVEAAEVIANPAQDVAAPAMDIWMTYTHADARAARQALWLQLARQANHEAFFHLLSTLPDTLEFRFAGADLTHRVWQVIQAATESAELRELLFFNAETHGTCPDGRILSFSELETRVYEYNALRDIPRHRQLQRGRALLDLTRRLFRLERVDRLAEAAARNKDRAEVRLQYRIAMTRGWPDDLELPAQPEHMLYASPIRGRRLLDARASVLADEASPMFLEDLIARDYWIRYLQDRHAEAFEALERDATRRHEAVEDAYPDRENSDYLDAMRVLEIELADARIEKLKALTRTELESLASQDAGASPSAPSSPKPGPSWRRD</sequence>
<evidence type="ECO:0000256" key="3">
    <source>
        <dbReference type="ARBA" id="ARBA00022614"/>
    </source>
</evidence>
<keyword evidence="6" id="KW-0832">Ubl conjugation</keyword>
<protein>
    <recommendedName>
        <fullName evidence="2">RING-type E3 ubiquitin transferase</fullName>
        <ecNumber evidence="2">2.3.2.27</ecNumber>
    </recommendedName>
</protein>
<dbReference type="InterPro" id="IPR046673">
    <property type="entry name" value="ToxA_N"/>
</dbReference>
<dbReference type="SMART" id="SM00369">
    <property type="entry name" value="LRR_TYP"/>
    <property type="match status" value="8"/>
</dbReference>
<dbReference type="SUPFAM" id="SSF52047">
    <property type="entry name" value="RNI-like"/>
    <property type="match status" value="1"/>
</dbReference>
<evidence type="ECO:0000256" key="7">
    <source>
        <dbReference type="SAM" id="MobiDB-lite"/>
    </source>
</evidence>
<dbReference type="Pfam" id="PF13855">
    <property type="entry name" value="LRR_8"/>
    <property type="match status" value="1"/>
</dbReference>
<feature type="domain" description="NEL" evidence="8">
    <location>
        <begin position="2148"/>
        <end position="2442"/>
    </location>
</feature>
<keyword evidence="6" id="KW-1035">Host cytoplasm</keyword>
<dbReference type="HOGENOM" id="CLU_000909_0_0_6"/>
<dbReference type="PROSITE" id="PS52053">
    <property type="entry name" value="NEL"/>
    <property type="match status" value="1"/>
</dbReference>
<keyword evidence="6" id="KW-0808">Transferase</keyword>
<keyword evidence="5" id="KW-0843">Virulence</keyword>
<feature type="region of interest" description="Disordered" evidence="7">
    <location>
        <begin position="2429"/>
        <end position="2454"/>
    </location>
</feature>
<accession>V8RDJ1</accession>
<dbReference type="EMBL" id="AYMZ01000003">
    <property type="protein sequence ID" value="ETF09615.1"/>
    <property type="molecule type" value="Genomic_DNA"/>
</dbReference>
<dbReference type="EC" id="2.3.2.27" evidence="2"/>
<feature type="active site" description="Glycyl thioester intermediate" evidence="6">
    <location>
        <position position="2235"/>
    </location>
</feature>
<dbReference type="PATRIC" id="fig|1395516.4.peg.2394"/>
<comment type="caution">
    <text evidence="9">The sequence shown here is derived from an EMBL/GenBank/DDBJ whole genome shotgun (WGS) entry which is preliminary data.</text>
</comment>
<dbReference type="GO" id="GO:0005737">
    <property type="term" value="C:cytoplasm"/>
    <property type="evidence" value="ECO:0007669"/>
    <property type="project" value="TreeGrafter"/>
</dbReference>
<evidence type="ECO:0000256" key="6">
    <source>
        <dbReference type="PROSITE-ProRule" id="PRU01398"/>
    </source>
</evidence>
<dbReference type="SUPFAM" id="SSF52058">
    <property type="entry name" value="L domain-like"/>
    <property type="match status" value="1"/>
</dbReference>
<dbReference type="Pfam" id="PF20178">
    <property type="entry name" value="ToxA_N"/>
    <property type="match status" value="1"/>
</dbReference>
<evidence type="ECO:0000313" key="10">
    <source>
        <dbReference type="Proteomes" id="UP000024771"/>
    </source>
</evidence>
<dbReference type="Pfam" id="PF14496">
    <property type="entry name" value="NEL"/>
    <property type="match status" value="1"/>
</dbReference>
<name>V8RDJ1_9PSED</name>
<comment type="similarity">
    <text evidence="6">Belongs to the LRR-containing bacterial E3 ligase family.</text>
</comment>
<comment type="catalytic activity">
    <reaction evidence="1">
        <text>S-ubiquitinyl-[E2 ubiquitin-conjugating enzyme]-L-cysteine + [acceptor protein]-L-lysine = [E2 ubiquitin-conjugating enzyme]-L-cysteine + N(6)-ubiquitinyl-[acceptor protein]-L-lysine.</text>
        <dbReference type="EC" id="2.3.2.27"/>
    </reaction>
</comment>
<dbReference type="Proteomes" id="UP000024771">
    <property type="component" value="Chromosome"/>
</dbReference>
<gene>
    <name evidence="9" type="ORF">PMO01_11765</name>
</gene>
<feature type="compositionally biased region" description="Polar residues" evidence="7">
    <location>
        <begin position="8"/>
        <end position="24"/>
    </location>
</feature>
<dbReference type="InterPro" id="IPR050216">
    <property type="entry name" value="LRR_domain-containing"/>
</dbReference>
<organism evidence="9 10">
    <name type="scientific">Pseudomonas moraviensis R28-S</name>
    <dbReference type="NCBI Taxonomy" id="1395516"/>
    <lineage>
        <taxon>Bacteria</taxon>
        <taxon>Pseudomonadati</taxon>
        <taxon>Pseudomonadota</taxon>
        <taxon>Gammaproteobacteria</taxon>
        <taxon>Pseudomonadales</taxon>
        <taxon>Pseudomonadaceae</taxon>
        <taxon>Pseudomonas</taxon>
    </lineage>
</organism>
<comment type="PTM">
    <text evidence="6">Ubiquitinated in the presence of host E1 ubiquitin-activating enzyme, E2 ubiquitin-conjugating enzyme and ubiquitin.</text>
</comment>
<dbReference type="PANTHER" id="PTHR48051:SF1">
    <property type="entry name" value="RAS SUPPRESSOR PROTEIN 1"/>
    <property type="match status" value="1"/>
</dbReference>
<feature type="region of interest" description="Disordered" evidence="7">
    <location>
        <begin position="2084"/>
        <end position="2129"/>
    </location>
</feature>
<evidence type="ECO:0000313" key="9">
    <source>
        <dbReference type="EMBL" id="ETF09615.1"/>
    </source>
</evidence>
<dbReference type="PANTHER" id="PTHR48051">
    <property type="match status" value="1"/>
</dbReference>
<feature type="region of interest" description="Disordered" evidence="7">
    <location>
        <begin position="1"/>
        <end position="24"/>
    </location>
</feature>
<keyword evidence="6" id="KW-0833">Ubl conjugation pathway</keyword>
<dbReference type="GO" id="GO:0016567">
    <property type="term" value="P:protein ubiquitination"/>
    <property type="evidence" value="ECO:0007669"/>
    <property type="project" value="InterPro"/>
</dbReference>
<dbReference type="PROSITE" id="PS51450">
    <property type="entry name" value="LRR"/>
    <property type="match status" value="1"/>
</dbReference>
<dbReference type="Gene3D" id="1.20.58.360">
    <property type="entry name" value="Shigella T3SS effector IpaH defines"/>
    <property type="match status" value="1"/>
</dbReference>
<proteinExistence type="inferred from homology"/>
<evidence type="ECO:0000259" key="8">
    <source>
        <dbReference type="PROSITE" id="PS52053"/>
    </source>
</evidence>
<dbReference type="InterPro" id="IPR001611">
    <property type="entry name" value="Leu-rich_rpt"/>
</dbReference>
<keyword evidence="4" id="KW-0677">Repeat</keyword>
<keyword evidence="3" id="KW-0433">Leucine-rich repeat</keyword>
<dbReference type="GO" id="GO:0005576">
    <property type="term" value="C:extracellular region"/>
    <property type="evidence" value="ECO:0007669"/>
    <property type="project" value="UniProtKB-UniRule"/>
</dbReference>
<evidence type="ECO:0000256" key="5">
    <source>
        <dbReference type="ARBA" id="ARBA00023026"/>
    </source>
</evidence>
<evidence type="ECO:0000256" key="4">
    <source>
        <dbReference type="ARBA" id="ARBA00022737"/>
    </source>
</evidence>
<dbReference type="Gene3D" id="3.80.10.10">
    <property type="entry name" value="Ribonuclease Inhibitor"/>
    <property type="match status" value="3"/>
</dbReference>
<evidence type="ECO:0000256" key="2">
    <source>
        <dbReference type="ARBA" id="ARBA00012483"/>
    </source>
</evidence>
<dbReference type="eggNOG" id="COG4886">
    <property type="taxonomic scope" value="Bacteria"/>
</dbReference>
<evidence type="ECO:0000256" key="1">
    <source>
        <dbReference type="ARBA" id="ARBA00000900"/>
    </source>
</evidence>
<dbReference type="RefSeq" id="WP_024012731.1">
    <property type="nucleotide sequence ID" value="NZ_CM002330.1"/>
</dbReference>
<reference evidence="9 10" key="1">
    <citation type="journal article" date="2014" name="Genome Announc.">
        <title>Draft Genome Sequence of Pseudomonas moraviensis R28-S.</title>
        <authorList>
            <person name="Hunter S.S."/>
            <person name="Yano H."/>
            <person name="Loftie-Eaton W."/>
            <person name="Hughes J."/>
            <person name="De Gelder L."/>
            <person name="Stragier P."/>
            <person name="De Vos P."/>
            <person name="Settles M.L."/>
            <person name="Top E.M."/>
        </authorList>
    </citation>
    <scope>NUCLEOTIDE SEQUENCE [LARGE SCALE GENOMIC DNA]</scope>
    <source>
        <strain evidence="10">R28</strain>
    </source>
</reference>